<protein>
    <submittedName>
        <fullName evidence="2">O-antigen ligase family protein</fullName>
    </submittedName>
</protein>
<feature type="transmembrane region" description="Helical" evidence="1">
    <location>
        <begin position="258"/>
        <end position="280"/>
    </location>
</feature>
<dbReference type="InterPro" id="IPR049504">
    <property type="entry name" value="O-antigen_lig"/>
</dbReference>
<evidence type="ECO:0000313" key="3">
    <source>
        <dbReference type="Proteomes" id="UP001303532"/>
    </source>
</evidence>
<feature type="transmembrane region" description="Helical" evidence="1">
    <location>
        <begin position="134"/>
        <end position="152"/>
    </location>
</feature>
<evidence type="ECO:0000256" key="1">
    <source>
        <dbReference type="SAM" id="Phobius"/>
    </source>
</evidence>
<feature type="transmembrane region" description="Helical" evidence="1">
    <location>
        <begin position="226"/>
        <end position="246"/>
    </location>
</feature>
<name>A0ABZ0KZF4_9BACL</name>
<feature type="transmembrane region" description="Helical" evidence="1">
    <location>
        <begin position="204"/>
        <end position="220"/>
    </location>
</feature>
<dbReference type="PANTHER" id="PTHR37422:SF13">
    <property type="entry name" value="LIPOPOLYSACCHARIDE BIOSYNTHESIS PROTEIN PA4999-RELATED"/>
    <property type="match status" value="1"/>
</dbReference>
<dbReference type="EMBL" id="CP116341">
    <property type="protein sequence ID" value="WOV84717.1"/>
    <property type="molecule type" value="Genomic_DNA"/>
</dbReference>
<feature type="transmembrane region" description="Helical" evidence="1">
    <location>
        <begin position="418"/>
        <end position="435"/>
    </location>
</feature>
<feature type="transmembrane region" description="Helical" evidence="1">
    <location>
        <begin position="68"/>
        <end position="89"/>
    </location>
</feature>
<feature type="transmembrane region" description="Helical" evidence="1">
    <location>
        <begin position="12"/>
        <end position="33"/>
    </location>
</feature>
<dbReference type="PANTHER" id="PTHR37422">
    <property type="entry name" value="TEICHURONIC ACID BIOSYNTHESIS PROTEIN TUAE"/>
    <property type="match status" value="1"/>
</dbReference>
<organism evidence="2 3">
    <name type="scientific">Sporosarcina jeotgali</name>
    <dbReference type="NCBI Taxonomy" id="3020056"/>
    <lineage>
        <taxon>Bacteria</taxon>
        <taxon>Bacillati</taxon>
        <taxon>Bacillota</taxon>
        <taxon>Bacilli</taxon>
        <taxon>Bacillales</taxon>
        <taxon>Caryophanaceae</taxon>
        <taxon>Sporosarcina</taxon>
    </lineage>
</organism>
<keyword evidence="2" id="KW-0436">Ligase</keyword>
<dbReference type="GO" id="GO:0016874">
    <property type="term" value="F:ligase activity"/>
    <property type="evidence" value="ECO:0007669"/>
    <property type="project" value="UniProtKB-KW"/>
</dbReference>
<feature type="transmembrane region" description="Helical" evidence="1">
    <location>
        <begin position="101"/>
        <end position="122"/>
    </location>
</feature>
<dbReference type="RefSeq" id="WP_323692363.1">
    <property type="nucleotide sequence ID" value="NZ_CP116341.1"/>
</dbReference>
<keyword evidence="1" id="KW-0812">Transmembrane</keyword>
<feature type="transmembrane region" description="Helical" evidence="1">
    <location>
        <begin position="441"/>
        <end position="460"/>
    </location>
</feature>
<evidence type="ECO:0000313" key="2">
    <source>
        <dbReference type="EMBL" id="WOV84717.1"/>
    </source>
</evidence>
<feature type="transmembrane region" description="Helical" evidence="1">
    <location>
        <begin position="172"/>
        <end position="195"/>
    </location>
</feature>
<reference evidence="2 3" key="1">
    <citation type="submission" date="2023-01" db="EMBL/GenBank/DDBJ databases">
        <title>Sporosarcina sp. nov., isolated from Korean tranditional fermented seafood 'Jeotgal'.</title>
        <authorList>
            <person name="Yang A.-I."/>
        </authorList>
    </citation>
    <scope>NUCLEOTIDE SEQUENCE [LARGE SCALE GENOMIC DNA]</scope>
    <source>
        <strain evidence="2 3">B2O-1</strain>
    </source>
</reference>
<sequence length="470" mass="52703">MELNRHNIMLALVAFVMIQPIIDVLTTASLLFIDLPLTLGVIIRLAYLGIMAIWIVNESRKSKRARTYLLYLAGLAVFVIINFIVGYTVKEPFYIMQELTYYTKVVYFHVLLFGFILLLESMKKEDGSDNARQLINYFLIASLTISVVFIIAHLTGTSMANYARSKEGWTGWFYAGNEIGASMSMLLPITALFAVYKTTTTRKLLHWLPFVLLSIAMLGLGTKVGYGGILIVLLSIFFGSLLLLITTKEYPARQRVKANSFVSLLLLIVLIVATPFTPVFGNMYAHLDILGISLEKPPVELDADGNEILPEDGEDEEPLISSEQFENLVFSSRETYKANYVEQFKDAPISQKLFGMGFAGNYDAPEPHKPLKMIEMDFHDWFFSFGIVGFLYMVAPIIWFAGSFIVKLVMNLKQNFNYFSILTGISFLIGIGISYTAGHVLTAPSVSIWLAFLLAVVTVVSRDGDIRPEL</sequence>
<keyword evidence="3" id="KW-1185">Reference proteome</keyword>
<feature type="transmembrane region" description="Helical" evidence="1">
    <location>
        <begin position="39"/>
        <end position="56"/>
    </location>
</feature>
<dbReference type="InterPro" id="IPR051533">
    <property type="entry name" value="WaaL-like"/>
</dbReference>
<dbReference type="Pfam" id="PF13425">
    <property type="entry name" value="O-antigen_lig"/>
    <property type="match status" value="1"/>
</dbReference>
<accession>A0ABZ0KZF4</accession>
<proteinExistence type="predicted"/>
<feature type="transmembrane region" description="Helical" evidence="1">
    <location>
        <begin position="381"/>
        <end position="406"/>
    </location>
</feature>
<dbReference type="Proteomes" id="UP001303532">
    <property type="component" value="Chromosome"/>
</dbReference>
<gene>
    <name evidence="2" type="ORF">PGH26_01980</name>
</gene>
<keyword evidence="1" id="KW-1133">Transmembrane helix</keyword>
<keyword evidence="1" id="KW-0472">Membrane</keyword>